<feature type="non-terminal residue" evidence="2">
    <location>
        <position position="1"/>
    </location>
</feature>
<evidence type="ECO:0000256" key="1">
    <source>
        <dbReference type="SAM" id="MobiDB-lite"/>
    </source>
</evidence>
<dbReference type="EMBL" id="JAHRHJ020000009">
    <property type="protein sequence ID" value="KAH9303207.1"/>
    <property type="molecule type" value="Genomic_DNA"/>
</dbReference>
<evidence type="ECO:0000313" key="3">
    <source>
        <dbReference type="Proteomes" id="UP000824469"/>
    </source>
</evidence>
<proteinExistence type="predicted"/>
<sequence>PPLPPGPPLLMPKVPLQRPTQLSLPTRPPLLMSKMPPHPPIDLRTSRDTASPVVDSTLQSNLILEASSPIPEEEKNWVYFVWDDEEMSMEERRMSLAKYNGEYEKAEMKKLEAKIERMLAESWLGMRMGYRNRI</sequence>
<dbReference type="Proteomes" id="UP000824469">
    <property type="component" value="Unassembled WGS sequence"/>
</dbReference>
<dbReference type="AlphaFoldDB" id="A0AA38FIB0"/>
<name>A0AA38FIB0_TAXCH</name>
<comment type="caution">
    <text evidence="2">The sequence shown here is derived from an EMBL/GenBank/DDBJ whole genome shotgun (WGS) entry which is preliminary data.</text>
</comment>
<feature type="region of interest" description="Disordered" evidence="1">
    <location>
        <begin position="1"/>
        <end position="52"/>
    </location>
</feature>
<reference evidence="2 3" key="1">
    <citation type="journal article" date="2021" name="Nat. Plants">
        <title>The Taxus genome provides insights into paclitaxel biosynthesis.</title>
        <authorList>
            <person name="Xiong X."/>
            <person name="Gou J."/>
            <person name="Liao Q."/>
            <person name="Li Y."/>
            <person name="Zhou Q."/>
            <person name="Bi G."/>
            <person name="Li C."/>
            <person name="Du R."/>
            <person name="Wang X."/>
            <person name="Sun T."/>
            <person name="Guo L."/>
            <person name="Liang H."/>
            <person name="Lu P."/>
            <person name="Wu Y."/>
            <person name="Zhang Z."/>
            <person name="Ro D.K."/>
            <person name="Shang Y."/>
            <person name="Huang S."/>
            <person name="Yan J."/>
        </authorList>
    </citation>
    <scope>NUCLEOTIDE SEQUENCE [LARGE SCALE GENOMIC DNA]</scope>
    <source>
        <strain evidence="2">Ta-2019</strain>
    </source>
</reference>
<accession>A0AA38FIB0</accession>
<feature type="compositionally biased region" description="Pro residues" evidence="1">
    <location>
        <begin position="1"/>
        <end position="10"/>
    </location>
</feature>
<gene>
    <name evidence="2" type="ORF">KI387_014790</name>
</gene>
<evidence type="ECO:0000313" key="2">
    <source>
        <dbReference type="EMBL" id="KAH9303207.1"/>
    </source>
</evidence>
<keyword evidence="3" id="KW-1185">Reference proteome</keyword>
<protein>
    <submittedName>
        <fullName evidence="2">Uncharacterized protein</fullName>
    </submittedName>
</protein>
<organism evidence="2 3">
    <name type="scientific">Taxus chinensis</name>
    <name type="common">Chinese yew</name>
    <name type="synonym">Taxus wallichiana var. chinensis</name>
    <dbReference type="NCBI Taxonomy" id="29808"/>
    <lineage>
        <taxon>Eukaryota</taxon>
        <taxon>Viridiplantae</taxon>
        <taxon>Streptophyta</taxon>
        <taxon>Embryophyta</taxon>
        <taxon>Tracheophyta</taxon>
        <taxon>Spermatophyta</taxon>
        <taxon>Pinopsida</taxon>
        <taxon>Pinidae</taxon>
        <taxon>Conifers II</taxon>
        <taxon>Cupressales</taxon>
        <taxon>Taxaceae</taxon>
        <taxon>Taxus</taxon>
    </lineage>
</organism>